<protein>
    <submittedName>
        <fullName evidence="9">LuxR family two component transcriptional regulator</fullName>
    </submittedName>
</protein>
<dbReference type="SMART" id="SM00421">
    <property type="entry name" value="HTH_LUXR"/>
    <property type="match status" value="1"/>
</dbReference>
<evidence type="ECO:0000259" key="8">
    <source>
        <dbReference type="PROSITE" id="PS50110"/>
    </source>
</evidence>
<dbReference type="Gene3D" id="3.40.50.2300">
    <property type="match status" value="1"/>
</dbReference>
<organism evidence="9 10">
    <name type="scientific">Scandinavium goeteborgense</name>
    <dbReference type="NCBI Taxonomy" id="1851514"/>
    <lineage>
        <taxon>Bacteria</taxon>
        <taxon>Pseudomonadati</taxon>
        <taxon>Pseudomonadota</taxon>
        <taxon>Gammaproteobacteria</taxon>
        <taxon>Enterobacterales</taxon>
        <taxon>Enterobacteriaceae</taxon>
        <taxon>Scandinavium</taxon>
    </lineage>
</organism>
<comment type="caution">
    <text evidence="9">The sequence shown here is derived from an EMBL/GenBank/DDBJ whole genome shotgun (WGS) entry which is preliminary data.</text>
</comment>
<feature type="domain" description="Response regulatory" evidence="8">
    <location>
        <begin position="3"/>
        <end position="117"/>
    </location>
</feature>
<dbReference type="InterPro" id="IPR058245">
    <property type="entry name" value="NreC/VraR/RcsB-like_REC"/>
</dbReference>
<dbReference type="CDD" id="cd17535">
    <property type="entry name" value="REC_NarL-like"/>
    <property type="match status" value="1"/>
</dbReference>
<evidence type="ECO:0000313" key="9">
    <source>
        <dbReference type="EMBL" id="TDN51475.1"/>
    </source>
</evidence>
<dbReference type="InterPro" id="IPR011006">
    <property type="entry name" value="CheY-like_superfamily"/>
</dbReference>
<evidence type="ECO:0000256" key="6">
    <source>
        <dbReference type="PROSITE-ProRule" id="PRU00169"/>
    </source>
</evidence>
<evidence type="ECO:0000256" key="4">
    <source>
        <dbReference type="ARBA" id="ARBA00023125"/>
    </source>
</evidence>
<keyword evidence="10" id="KW-1185">Reference proteome</keyword>
<reference evidence="9 10" key="1">
    <citation type="submission" date="2019-03" db="EMBL/GenBank/DDBJ databases">
        <title>Genomic analyses of the natural microbiome of Caenorhabditis elegans.</title>
        <authorList>
            <person name="Samuel B."/>
        </authorList>
    </citation>
    <scope>NUCLEOTIDE SEQUENCE [LARGE SCALE GENOMIC DNA]</scope>
    <source>
        <strain evidence="9 10">BIGb0156</strain>
    </source>
</reference>
<dbReference type="PROSITE" id="PS00622">
    <property type="entry name" value="HTH_LUXR_1"/>
    <property type="match status" value="1"/>
</dbReference>
<evidence type="ECO:0000313" key="10">
    <source>
        <dbReference type="Proteomes" id="UP000295530"/>
    </source>
</evidence>
<dbReference type="CDD" id="cd06170">
    <property type="entry name" value="LuxR_C_like"/>
    <property type="match status" value="1"/>
</dbReference>
<dbReference type="GO" id="GO:0006355">
    <property type="term" value="P:regulation of DNA-templated transcription"/>
    <property type="evidence" value="ECO:0007669"/>
    <property type="project" value="InterPro"/>
</dbReference>
<keyword evidence="1 6" id="KW-0597">Phosphoprotein</keyword>
<dbReference type="EMBL" id="SNVX01000018">
    <property type="protein sequence ID" value="TDN51475.1"/>
    <property type="molecule type" value="Genomic_DNA"/>
</dbReference>
<dbReference type="OrthoDB" id="9796655at2"/>
<sequence>MIPILLVDDHPAICFALKITLEKKGDFCVSSSNGERLLQQIHQSTPDLLLLDLELNGSDGLDMLPRIKQHFPDLKILIFSNQPAGVYARRTLEAGADGFVNKNIDLDELDSICRLILANYHFFPADVMDYVRKKMQTPQTQENLLSCLSDRELTVLQYLRRGKTNKQIADILLLSHKTISTYKARMLEKCNVENIDILLNLLEDIGTC</sequence>
<dbReference type="Proteomes" id="UP000295530">
    <property type="component" value="Unassembled WGS sequence"/>
</dbReference>
<keyword evidence="4" id="KW-0238">DNA-binding</keyword>
<dbReference type="Pfam" id="PF00072">
    <property type="entry name" value="Response_reg"/>
    <property type="match status" value="1"/>
</dbReference>
<keyword evidence="5" id="KW-0804">Transcription</keyword>
<dbReference type="InterPro" id="IPR000792">
    <property type="entry name" value="Tscrpt_reg_LuxR_C"/>
</dbReference>
<dbReference type="SMART" id="SM00448">
    <property type="entry name" value="REC"/>
    <property type="match status" value="1"/>
</dbReference>
<feature type="modified residue" description="4-aspartylphosphate" evidence="6">
    <location>
        <position position="52"/>
    </location>
</feature>
<dbReference type="InterPro" id="IPR016032">
    <property type="entry name" value="Sig_transdc_resp-reg_C-effctor"/>
</dbReference>
<gene>
    <name evidence="9" type="ORF">EC847_1184</name>
</gene>
<proteinExistence type="predicted"/>
<dbReference type="GO" id="GO:0003677">
    <property type="term" value="F:DNA binding"/>
    <property type="evidence" value="ECO:0007669"/>
    <property type="project" value="UniProtKB-KW"/>
</dbReference>
<accession>A0A4R6E179</accession>
<dbReference type="Pfam" id="PF00196">
    <property type="entry name" value="GerE"/>
    <property type="match status" value="1"/>
</dbReference>
<evidence type="ECO:0000259" key="7">
    <source>
        <dbReference type="PROSITE" id="PS50043"/>
    </source>
</evidence>
<dbReference type="RefSeq" id="WP_133462077.1">
    <property type="nucleotide sequence ID" value="NZ_SNVX01000018.1"/>
</dbReference>
<feature type="domain" description="HTH luxR-type" evidence="7">
    <location>
        <begin position="141"/>
        <end position="206"/>
    </location>
</feature>
<dbReference type="PANTHER" id="PTHR43214">
    <property type="entry name" value="TWO-COMPONENT RESPONSE REGULATOR"/>
    <property type="match status" value="1"/>
</dbReference>
<keyword evidence="2" id="KW-0902">Two-component regulatory system</keyword>
<keyword evidence="3" id="KW-0805">Transcription regulation</keyword>
<dbReference type="PROSITE" id="PS50110">
    <property type="entry name" value="RESPONSE_REGULATORY"/>
    <property type="match status" value="1"/>
</dbReference>
<evidence type="ECO:0000256" key="2">
    <source>
        <dbReference type="ARBA" id="ARBA00023012"/>
    </source>
</evidence>
<name>A0A4R6E179_SCAGO</name>
<evidence type="ECO:0000256" key="3">
    <source>
        <dbReference type="ARBA" id="ARBA00023015"/>
    </source>
</evidence>
<dbReference type="SUPFAM" id="SSF52172">
    <property type="entry name" value="CheY-like"/>
    <property type="match status" value="1"/>
</dbReference>
<evidence type="ECO:0000256" key="5">
    <source>
        <dbReference type="ARBA" id="ARBA00023163"/>
    </source>
</evidence>
<dbReference type="AlphaFoldDB" id="A0A4R6E179"/>
<dbReference type="InterPro" id="IPR039420">
    <property type="entry name" value="WalR-like"/>
</dbReference>
<dbReference type="InterPro" id="IPR001789">
    <property type="entry name" value="Sig_transdc_resp-reg_receiver"/>
</dbReference>
<dbReference type="PANTHER" id="PTHR43214:SF41">
    <property type="entry name" value="NITRATE_NITRITE RESPONSE REGULATOR PROTEIN NARP"/>
    <property type="match status" value="1"/>
</dbReference>
<dbReference type="PROSITE" id="PS50043">
    <property type="entry name" value="HTH_LUXR_2"/>
    <property type="match status" value="1"/>
</dbReference>
<dbReference type="GO" id="GO:0000160">
    <property type="term" value="P:phosphorelay signal transduction system"/>
    <property type="evidence" value="ECO:0007669"/>
    <property type="project" value="InterPro"/>
</dbReference>
<dbReference type="SUPFAM" id="SSF46894">
    <property type="entry name" value="C-terminal effector domain of the bipartite response regulators"/>
    <property type="match status" value="1"/>
</dbReference>
<evidence type="ECO:0000256" key="1">
    <source>
        <dbReference type="ARBA" id="ARBA00022553"/>
    </source>
</evidence>
<dbReference type="PRINTS" id="PR00038">
    <property type="entry name" value="HTHLUXR"/>
</dbReference>